<keyword evidence="4 6" id="KW-0067">ATP-binding</keyword>
<dbReference type="EMBL" id="BAAAOR010000014">
    <property type="protein sequence ID" value="GAA1513904.1"/>
    <property type="molecule type" value="Genomic_DNA"/>
</dbReference>
<protein>
    <submittedName>
        <fullName evidence="6">ATP-binding cassette domain-containing protein</fullName>
    </submittedName>
</protein>
<dbReference type="PROSITE" id="PS00211">
    <property type="entry name" value="ABC_TRANSPORTER_1"/>
    <property type="match status" value="1"/>
</dbReference>
<organism evidence="6 7">
    <name type="scientific">Nocardioides humi</name>
    <dbReference type="NCBI Taxonomy" id="449461"/>
    <lineage>
        <taxon>Bacteria</taxon>
        <taxon>Bacillati</taxon>
        <taxon>Actinomycetota</taxon>
        <taxon>Actinomycetes</taxon>
        <taxon>Propionibacteriales</taxon>
        <taxon>Nocardioidaceae</taxon>
        <taxon>Nocardioides</taxon>
    </lineage>
</organism>
<gene>
    <name evidence="6" type="ORF">GCM10009788_17900</name>
</gene>
<evidence type="ECO:0000259" key="5">
    <source>
        <dbReference type="PROSITE" id="PS50893"/>
    </source>
</evidence>
<comment type="similarity">
    <text evidence="1">Belongs to the ABC transporter superfamily.</text>
</comment>
<evidence type="ECO:0000313" key="6">
    <source>
        <dbReference type="EMBL" id="GAA1513904.1"/>
    </source>
</evidence>
<evidence type="ECO:0000256" key="1">
    <source>
        <dbReference type="ARBA" id="ARBA00005417"/>
    </source>
</evidence>
<feature type="domain" description="ABC transporter" evidence="5">
    <location>
        <begin position="11"/>
        <end position="249"/>
    </location>
</feature>
<dbReference type="InterPro" id="IPR027417">
    <property type="entry name" value="P-loop_NTPase"/>
</dbReference>
<dbReference type="InterPro" id="IPR013563">
    <property type="entry name" value="Oligopep_ABC_C"/>
</dbReference>
<accession>A0ABN2AA95</accession>
<dbReference type="NCBIfam" id="TIGR01727">
    <property type="entry name" value="oligo_HPY"/>
    <property type="match status" value="1"/>
</dbReference>
<evidence type="ECO:0000256" key="4">
    <source>
        <dbReference type="ARBA" id="ARBA00022840"/>
    </source>
</evidence>
<dbReference type="InterPro" id="IPR017871">
    <property type="entry name" value="ABC_transporter-like_CS"/>
</dbReference>
<evidence type="ECO:0000256" key="3">
    <source>
        <dbReference type="ARBA" id="ARBA00022741"/>
    </source>
</evidence>
<dbReference type="SMART" id="SM00382">
    <property type="entry name" value="AAA"/>
    <property type="match status" value="1"/>
</dbReference>
<dbReference type="PROSITE" id="PS50893">
    <property type="entry name" value="ABC_TRANSPORTER_2"/>
    <property type="match status" value="1"/>
</dbReference>
<dbReference type="SUPFAM" id="SSF52540">
    <property type="entry name" value="P-loop containing nucleoside triphosphate hydrolases"/>
    <property type="match status" value="1"/>
</dbReference>
<reference evidence="6 7" key="1">
    <citation type="journal article" date="2019" name="Int. J. Syst. Evol. Microbiol.">
        <title>The Global Catalogue of Microorganisms (GCM) 10K type strain sequencing project: providing services to taxonomists for standard genome sequencing and annotation.</title>
        <authorList>
            <consortium name="The Broad Institute Genomics Platform"/>
            <consortium name="The Broad Institute Genome Sequencing Center for Infectious Disease"/>
            <person name="Wu L."/>
            <person name="Ma J."/>
        </authorList>
    </citation>
    <scope>NUCLEOTIDE SEQUENCE [LARGE SCALE GENOMIC DNA]</scope>
    <source>
        <strain evidence="6 7">JCM 14942</strain>
    </source>
</reference>
<dbReference type="RefSeq" id="WP_141005343.1">
    <property type="nucleotide sequence ID" value="NZ_BAAAOR010000014.1"/>
</dbReference>
<keyword evidence="3" id="KW-0547">Nucleotide-binding</keyword>
<evidence type="ECO:0000313" key="7">
    <source>
        <dbReference type="Proteomes" id="UP001500842"/>
    </source>
</evidence>
<name>A0ABN2AA95_9ACTN</name>
<dbReference type="CDD" id="cd03257">
    <property type="entry name" value="ABC_NikE_OppD_transporters"/>
    <property type="match status" value="1"/>
</dbReference>
<dbReference type="PANTHER" id="PTHR43776">
    <property type="entry name" value="TRANSPORT ATP-BINDING PROTEIN"/>
    <property type="match status" value="1"/>
</dbReference>
<dbReference type="InterPro" id="IPR003439">
    <property type="entry name" value="ABC_transporter-like_ATP-bd"/>
</dbReference>
<dbReference type="Pfam" id="PF08352">
    <property type="entry name" value="oligo_HPY"/>
    <property type="match status" value="1"/>
</dbReference>
<dbReference type="InterPro" id="IPR050319">
    <property type="entry name" value="ABC_transp_ATP-bind"/>
</dbReference>
<proteinExistence type="inferred from homology"/>
<evidence type="ECO:0000256" key="2">
    <source>
        <dbReference type="ARBA" id="ARBA00022448"/>
    </source>
</evidence>
<dbReference type="PANTHER" id="PTHR43776:SF7">
    <property type="entry name" value="D,D-DIPEPTIDE TRANSPORT ATP-BINDING PROTEIN DDPF-RELATED"/>
    <property type="match status" value="1"/>
</dbReference>
<dbReference type="InterPro" id="IPR003593">
    <property type="entry name" value="AAA+_ATPase"/>
</dbReference>
<dbReference type="Pfam" id="PF00005">
    <property type="entry name" value="ABC_tran"/>
    <property type="match status" value="1"/>
</dbReference>
<sequence>MNDALTPVLEIRGGGVTFRDADRREFHAIEDVDLQLRRGEILGLVGESGCGKSTTARVLMGLQALSAGEILLDGAPVPARRHSLAPRVQAIFQNPAGSFNPRRSLLDSVAEPLRVWKRGNATERRERALQELERVGISPQMARRRPSEVSGGQCQRAAIARATVLRPEVLICDEPVSALDVSIQAQILELLAELRAEQGLAMLFISHDLSVVSTLCDRTAVMYAGTVVEQGDTSAATDRPRHPYTAILHDSVPVLTPAAHAGEGLRMRSVAGTVDGRAEPGCRFAGLCPLVQEDCRAARPELPAGAHSAACLHPLEA</sequence>
<keyword evidence="7" id="KW-1185">Reference proteome</keyword>
<keyword evidence="2" id="KW-0813">Transport</keyword>
<dbReference type="Gene3D" id="3.40.50.300">
    <property type="entry name" value="P-loop containing nucleotide triphosphate hydrolases"/>
    <property type="match status" value="1"/>
</dbReference>
<dbReference type="GO" id="GO:0005524">
    <property type="term" value="F:ATP binding"/>
    <property type="evidence" value="ECO:0007669"/>
    <property type="project" value="UniProtKB-KW"/>
</dbReference>
<dbReference type="Proteomes" id="UP001500842">
    <property type="component" value="Unassembled WGS sequence"/>
</dbReference>
<comment type="caution">
    <text evidence="6">The sequence shown here is derived from an EMBL/GenBank/DDBJ whole genome shotgun (WGS) entry which is preliminary data.</text>
</comment>